<proteinExistence type="predicted"/>
<organism evidence="1 2">
    <name type="scientific">Virgibacillus litoralis</name>
    <dbReference type="NCBI Taxonomy" id="578221"/>
    <lineage>
        <taxon>Bacteria</taxon>
        <taxon>Bacillati</taxon>
        <taxon>Bacillota</taxon>
        <taxon>Bacilli</taxon>
        <taxon>Bacillales</taxon>
        <taxon>Bacillaceae</taxon>
        <taxon>Virgibacillus</taxon>
    </lineage>
</organism>
<comment type="caution">
    <text evidence="1">The sequence shown here is derived from an EMBL/GenBank/DDBJ whole genome shotgun (WGS) entry which is preliminary data.</text>
</comment>
<keyword evidence="2" id="KW-1185">Reference proteome</keyword>
<name>A0ABS4HII9_9BACI</name>
<reference evidence="1 2" key="1">
    <citation type="submission" date="2021-03" db="EMBL/GenBank/DDBJ databases">
        <title>Genomic Encyclopedia of Type Strains, Phase IV (KMG-IV): sequencing the most valuable type-strain genomes for metagenomic binning, comparative biology and taxonomic classification.</title>
        <authorList>
            <person name="Goeker M."/>
        </authorList>
    </citation>
    <scope>NUCLEOTIDE SEQUENCE [LARGE SCALE GENOMIC DNA]</scope>
    <source>
        <strain evidence="1 2">DSM 21085</strain>
    </source>
</reference>
<protein>
    <submittedName>
        <fullName evidence="1">Uncharacterized protein</fullName>
    </submittedName>
</protein>
<accession>A0ABS4HII9</accession>
<sequence length="24" mass="2828">MKNGEFGLLKLANKHKKILFEKLQ</sequence>
<gene>
    <name evidence="1" type="ORF">J2Z82_003675</name>
</gene>
<dbReference type="Proteomes" id="UP001519328">
    <property type="component" value="Unassembled WGS sequence"/>
</dbReference>
<dbReference type="EMBL" id="JAGGKK010000027">
    <property type="protein sequence ID" value="MBP1950703.1"/>
    <property type="molecule type" value="Genomic_DNA"/>
</dbReference>
<evidence type="ECO:0000313" key="1">
    <source>
        <dbReference type="EMBL" id="MBP1950703.1"/>
    </source>
</evidence>
<evidence type="ECO:0000313" key="2">
    <source>
        <dbReference type="Proteomes" id="UP001519328"/>
    </source>
</evidence>